<gene>
    <name evidence="1" type="ORF">AOY20_01600</name>
</gene>
<evidence type="ECO:0000313" key="1">
    <source>
        <dbReference type="EMBL" id="ALH94340.1"/>
    </source>
</evidence>
<dbReference type="Proteomes" id="UP000064939">
    <property type="component" value="Chromosome"/>
</dbReference>
<proteinExistence type="predicted"/>
<evidence type="ECO:0008006" key="3">
    <source>
        <dbReference type="Google" id="ProtNLM"/>
    </source>
</evidence>
<name>A0A0N9VWA2_9GAMM</name>
<organism evidence="1 2">
    <name type="scientific">Acinetobacter equi</name>
    <dbReference type="NCBI Taxonomy" id="1324350"/>
    <lineage>
        <taxon>Bacteria</taxon>
        <taxon>Pseudomonadati</taxon>
        <taxon>Pseudomonadota</taxon>
        <taxon>Gammaproteobacteria</taxon>
        <taxon>Moraxellales</taxon>
        <taxon>Moraxellaceae</taxon>
        <taxon>Acinetobacter</taxon>
    </lineage>
</organism>
<dbReference type="OrthoDB" id="6708993at2"/>
<dbReference type="AlphaFoldDB" id="A0A0N9VWA2"/>
<evidence type="ECO:0000313" key="2">
    <source>
        <dbReference type="Proteomes" id="UP000064939"/>
    </source>
</evidence>
<reference evidence="1 2" key="1">
    <citation type="journal article" date="2015" name="Int. J. Syst. Evol. Microbiol.">
        <title>Acinetobacter equi sp. nov. isolated from horse faeces.</title>
        <authorList>
            <person name="Poppel M.T."/>
            <person name="Skiebe E."/>
            <person name="Laue M."/>
            <person name="Bergmann H."/>
            <person name="Ebersberger I."/>
            <person name="Garn T."/>
            <person name="Fruth A."/>
            <person name="Baumgardt S."/>
            <person name="Busse H.J."/>
            <person name="Wilharm G."/>
        </authorList>
    </citation>
    <scope>NUCLEOTIDE SEQUENCE [LARGE SCALE GENOMIC DNA]</scope>
    <source>
        <strain evidence="1 2">114</strain>
    </source>
</reference>
<keyword evidence="2" id="KW-1185">Reference proteome</keyword>
<dbReference type="EMBL" id="CP012808">
    <property type="protein sequence ID" value="ALH94340.1"/>
    <property type="molecule type" value="Genomic_DNA"/>
</dbReference>
<dbReference type="KEGG" id="aei:AOY20_01600"/>
<sequence>MLNVIDLNLENFKKYNYMVYEQRFFPNMIEIYDGNNIKYKYLGEDVFKKKYFCPILVDLNSISEDIKQSFLEELVLNYYTRFVNYFDDMYIAQNLIKSTLDLEEMADLMVKLMVVGNSRKSLFRFYDPRVSLHLNALMYDENKIYRNIFSGWKEKFLNNFDEYIICINGEFRGLNLNQDDFIYNKKLDISLIDDINLDIKKEINEMVDNLRKLPRKEYFIEIVSNVYKKYGVI</sequence>
<dbReference type="RefSeq" id="WP_054580253.1">
    <property type="nucleotide sequence ID" value="NZ_CP012808.1"/>
</dbReference>
<protein>
    <recommendedName>
        <fullName evidence="3">DUF4123 domain-containing protein</fullName>
    </recommendedName>
</protein>
<dbReference type="STRING" id="1324350.AOY20_01600"/>
<accession>A0A0N9VWA2</accession>